<evidence type="ECO:0000256" key="9">
    <source>
        <dbReference type="PROSITE-ProRule" id="PRU00409"/>
    </source>
</evidence>
<evidence type="ECO:0000256" key="1">
    <source>
        <dbReference type="ARBA" id="ARBA00001936"/>
    </source>
</evidence>
<dbReference type="Gene3D" id="3.40.50.261">
    <property type="entry name" value="Succinyl-CoA synthetase domains"/>
    <property type="match status" value="2"/>
</dbReference>
<dbReference type="PANTHER" id="PTHR43334:SF2">
    <property type="entry name" value="ACETATE--COA LIGASE [ADP-FORMING]"/>
    <property type="match status" value="1"/>
</dbReference>
<comment type="caution">
    <text evidence="11">The sequence shown here is derived from an EMBL/GenBank/DDBJ whole genome shotgun (WGS) entry which is preliminary data.</text>
</comment>
<dbReference type="InterPro" id="IPR036291">
    <property type="entry name" value="NAD(P)-bd_dom_sf"/>
</dbReference>
<dbReference type="GO" id="GO:0005524">
    <property type="term" value="F:ATP binding"/>
    <property type="evidence" value="ECO:0007669"/>
    <property type="project" value="UniProtKB-UniRule"/>
</dbReference>
<dbReference type="SUPFAM" id="SSF56059">
    <property type="entry name" value="Glutathione synthetase ATP-binding domain-like"/>
    <property type="match status" value="1"/>
</dbReference>
<dbReference type="InterPro" id="IPR016102">
    <property type="entry name" value="Succinyl-CoA_synth-like"/>
</dbReference>
<dbReference type="Gene3D" id="3.40.50.720">
    <property type="entry name" value="NAD(P)-binding Rossmann-like Domain"/>
    <property type="match status" value="1"/>
</dbReference>
<dbReference type="Pfam" id="PF13380">
    <property type="entry name" value="CoA_binding_2"/>
    <property type="match status" value="1"/>
</dbReference>
<dbReference type="FunFam" id="3.30.1490.20:FF:000020">
    <property type="entry name" value="Protein lysine acetyltransferase"/>
    <property type="match status" value="1"/>
</dbReference>
<evidence type="ECO:0000313" key="12">
    <source>
        <dbReference type="Proteomes" id="UP000315289"/>
    </source>
</evidence>
<protein>
    <submittedName>
        <fullName evidence="11">Acetyl-CoA synthetase (ADP-forming)/ 4-hydroxybutyryl-CoA synthetase</fullName>
    </submittedName>
</protein>
<keyword evidence="6 9" id="KW-0067">ATP-binding</keyword>
<name>A0A557SSW6_9ARCH</name>
<dbReference type="Pfam" id="PF13549">
    <property type="entry name" value="ATP-grasp_5"/>
    <property type="match status" value="1"/>
</dbReference>
<dbReference type="Proteomes" id="UP000315289">
    <property type="component" value="Unassembled WGS sequence"/>
</dbReference>
<dbReference type="InterPro" id="IPR051538">
    <property type="entry name" value="Acyl-CoA_Synth/Transferase"/>
</dbReference>
<dbReference type="Pfam" id="PF13607">
    <property type="entry name" value="Succ_CoA_lig"/>
    <property type="match status" value="1"/>
</dbReference>
<dbReference type="EMBL" id="VOAH01000013">
    <property type="protein sequence ID" value="TVP39678.1"/>
    <property type="molecule type" value="Genomic_DNA"/>
</dbReference>
<dbReference type="SMART" id="SM00881">
    <property type="entry name" value="CoA_binding"/>
    <property type="match status" value="1"/>
</dbReference>
<dbReference type="OrthoDB" id="18103at2157"/>
<dbReference type="InterPro" id="IPR043938">
    <property type="entry name" value="Ligase_CoA_dom"/>
</dbReference>
<dbReference type="GO" id="GO:0046872">
    <property type="term" value="F:metal ion binding"/>
    <property type="evidence" value="ECO:0007669"/>
    <property type="project" value="UniProtKB-KW"/>
</dbReference>
<sequence>MGSSILSPRSIAVIGATDKVGSVGHAITSNIIKDFKGLVFPINPTKDFVLGVKTFKSVMDVPHEVELAVIVTKNTIVPKILEECGIKKVGGVIIITAGFKETGKEGIKLEDEVRTIAQRYGIRVIGPNCLGVMNLDPDVMMNATFLKRIPKPGNIALVSQSGAICAALVEDASAKDLGFSAVVSMGNKMDQTEVEILEILSSHQQTKVIVMYLEDMRDGHKFINICKQITKHNSIKKPVLVLKSGRSARGAKAAMSHTGALMGSDVVYDTVLRQAGAIRVDTMEELFDYAAAFAKQPMLSKGDLLIISNAGGPAIISTDICEKFGLRMADISDIRPRIDALIPPWGSSRNPVDIVGDADHERFKNVLDVVLAHPNVGSVVTMCTPSATLDYDKLAEVIVAMSKKYDKTMIASLMGQDEGLRNKQILANGCIPYYNYSEEAIRSLNAVLQFAEWLKLPEGVIANYDANKNEVQELLRRVKDEGRSTLLQEEGMEVLNYYGLPIPLGKIAKTEDEAEMIAKELGYPVVMKISSPQMSHKSDAGGVRVNIKNGEEARDAFVQITKNVKLSNPDAEISGILVQEMVMGGKEMIIGSKQEPGFGAVLMFGMGGIYVQFLGDMVFRVAPVTDMETSRMINSIRTSQILHGVRGEKPYDTKKLAECIQRISQLVTDFPQIKELDLNPTVVFEEGKGCKVVDVRMGL</sequence>
<evidence type="ECO:0000256" key="2">
    <source>
        <dbReference type="ARBA" id="ARBA00001946"/>
    </source>
</evidence>
<dbReference type="SUPFAM" id="SSF52210">
    <property type="entry name" value="Succinyl-CoA synthetase domains"/>
    <property type="match status" value="2"/>
</dbReference>
<comment type="cofactor">
    <cofactor evidence="1">
        <name>Mn(2+)</name>
        <dbReference type="ChEBI" id="CHEBI:29035"/>
    </cofactor>
</comment>
<evidence type="ECO:0000256" key="7">
    <source>
        <dbReference type="ARBA" id="ARBA00022842"/>
    </source>
</evidence>
<comment type="cofactor">
    <cofactor evidence="2">
        <name>Mg(2+)</name>
        <dbReference type="ChEBI" id="CHEBI:18420"/>
    </cofactor>
</comment>
<accession>A0A557SSW6</accession>
<dbReference type="Pfam" id="PF19045">
    <property type="entry name" value="Ligase_CoA_2"/>
    <property type="match status" value="1"/>
</dbReference>
<gene>
    <name evidence="11" type="primary">hbcs1</name>
    <name evidence="11" type="ORF">NARC_130017</name>
</gene>
<dbReference type="InterPro" id="IPR032875">
    <property type="entry name" value="Succ_CoA_lig_flav_dom"/>
</dbReference>
<feature type="domain" description="ATP-grasp" evidence="10">
    <location>
        <begin position="492"/>
        <end position="545"/>
    </location>
</feature>
<dbReference type="InterPro" id="IPR003781">
    <property type="entry name" value="CoA-bd"/>
</dbReference>
<dbReference type="InterPro" id="IPR013815">
    <property type="entry name" value="ATP_grasp_subdomain_1"/>
</dbReference>
<dbReference type="AlphaFoldDB" id="A0A557SSW6"/>
<evidence type="ECO:0000256" key="4">
    <source>
        <dbReference type="ARBA" id="ARBA00022723"/>
    </source>
</evidence>
<dbReference type="SUPFAM" id="SSF51735">
    <property type="entry name" value="NAD(P)-binding Rossmann-fold domains"/>
    <property type="match status" value="1"/>
</dbReference>
<dbReference type="RefSeq" id="WP_144733007.1">
    <property type="nucleotide sequence ID" value="NZ_ML675588.1"/>
</dbReference>
<dbReference type="Gene3D" id="3.30.470.20">
    <property type="entry name" value="ATP-grasp fold, B domain"/>
    <property type="match status" value="1"/>
</dbReference>
<keyword evidence="5 9" id="KW-0547">Nucleotide-binding</keyword>
<dbReference type="Gene3D" id="3.30.1490.20">
    <property type="entry name" value="ATP-grasp fold, A domain"/>
    <property type="match status" value="1"/>
</dbReference>
<keyword evidence="12" id="KW-1185">Reference proteome</keyword>
<keyword evidence="7" id="KW-0460">Magnesium</keyword>
<reference evidence="11 12" key="1">
    <citation type="journal article" date="2019" name="Front. Microbiol.">
        <title>Ammonia Oxidation by the Arctic Terrestrial Thaumarchaeote Candidatus Nitrosocosmicus arcticus Is Stimulated by Increasing Temperatures.</title>
        <authorList>
            <person name="Alves R.J.E."/>
            <person name="Kerou M."/>
            <person name="Zappe A."/>
            <person name="Bittner R."/>
            <person name="Abby S.S."/>
            <person name="Schmidt H.A."/>
            <person name="Pfeifer K."/>
            <person name="Schleper C."/>
        </authorList>
    </citation>
    <scope>NUCLEOTIDE SEQUENCE [LARGE SCALE GENOMIC DNA]</scope>
    <source>
        <strain evidence="11 12">Kfb</strain>
    </source>
</reference>
<evidence type="ECO:0000256" key="8">
    <source>
        <dbReference type="ARBA" id="ARBA00023211"/>
    </source>
</evidence>
<dbReference type="GO" id="GO:0043758">
    <property type="term" value="F:acetate-CoA ligase (ADP-forming) activity"/>
    <property type="evidence" value="ECO:0007669"/>
    <property type="project" value="InterPro"/>
</dbReference>
<proteinExistence type="predicted"/>
<keyword evidence="8" id="KW-0464">Manganese</keyword>
<keyword evidence="3" id="KW-0436">Ligase</keyword>
<evidence type="ECO:0000313" key="11">
    <source>
        <dbReference type="EMBL" id="TVP39678.1"/>
    </source>
</evidence>
<dbReference type="InterPro" id="IPR011761">
    <property type="entry name" value="ATP-grasp"/>
</dbReference>
<organism evidence="11 12">
    <name type="scientific">Candidatus Nitrosocosmicus arcticus</name>
    <dbReference type="NCBI Taxonomy" id="2035267"/>
    <lineage>
        <taxon>Archaea</taxon>
        <taxon>Nitrososphaerota</taxon>
        <taxon>Nitrososphaeria</taxon>
        <taxon>Nitrososphaerales</taxon>
        <taxon>Nitrososphaeraceae</taxon>
        <taxon>Candidatus Nitrosocosmicus</taxon>
    </lineage>
</organism>
<keyword evidence="4" id="KW-0479">Metal-binding</keyword>
<evidence type="ECO:0000256" key="6">
    <source>
        <dbReference type="ARBA" id="ARBA00022840"/>
    </source>
</evidence>
<dbReference type="PANTHER" id="PTHR43334">
    <property type="entry name" value="ACETATE--COA LIGASE [ADP-FORMING]"/>
    <property type="match status" value="1"/>
</dbReference>
<dbReference type="PROSITE" id="PS50975">
    <property type="entry name" value="ATP_GRASP"/>
    <property type="match status" value="1"/>
</dbReference>
<evidence type="ECO:0000256" key="3">
    <source>
        <dbReference type="ARBA" id="ARBA00022598"/>
    </source>
</evidence>
<evidence type="ECO:0000259" key="10">
    <source>
        <dbReference type="PROSITE" id="PS50975"/>
    </source>
</evidence>
<evidence type="ECO:0000256" key="5">
    <source>
        <dbReference type="ARBA" id="ARBA00022741"/>
    </source>
</evidence>